<feature type="region of interest" description="Disordered" evidence="3">
    <location>
        <begin position="121"/>
        <end position="151"/>
    </location>
</feature>
<dbReference type="Proteomes" id="UP000053477">
    <property type="component" value="Unassembled WGS sequence"/>
</dbReference>
<evidence type="ECO:0000256" key="3">
    <source>
        <dbReference type="SAM" id="MobiDB-lite"/>
    </source>
</evidence>
<evidence type="ECO:0000313" key="6">
    <source>
        <dbReference type="Proteomes" id="UP000053477"/>
    </source>
</evidence>
<dbReference type="InterPro" id="IPR036779">
    <property type="entry name" value="LysM_dom_sf"/>
</dbReference>
<dbReference type="InParanoid" id="A0A0H2S0A6"/>
<reference evidence="5 6" key="1">
    <citation type="submission" date="2015-04" db="EMBL/GenBank/DDBJ databases">
        <title>Complete genome sequence of Schizopora paradoxa KUC8140, a cosmopolitan wood degrader in East Asia.</title>
        <authorList>
            <consortium name="DOE Joint Genome Institute"/>
            <person name="Min B."/>
            <person name="Park H."/>
            <person name="Jang Y."/>
            <person name="Kim J.-J."/>
            <person name="Kim K.H."/>
            <person name="Pangilinan J."/>
            <person name="Lipzen A."/>
            <person name="Riley R."/>
            <person name="Grigoriev I.V."/>
            <person name="Spatafora J.W."/>
            <person name="Choi I.-G."/>
        </authorList>
    </citation>
    <scope>NUCLEOTIDE SEQUENCE [LARGE SCALE GENOMIC DNA]</scope>
    <source>
        <strain evidence="5 6">KUC8140</strain>
    </source>
</reference>
<dbReference type="InterPro" id="IPR018392">
    <property type="entry name" value="LysM"/>
</dbReference>
<dbReference type="OrthoDB" id="5985073at2759"/>
<keyword evidence="6" id="KW-1185">Reference proteome</keyword>
<sequence length="151" mass="16291">AFAHACTRNYTVLEGDTCDSISAANNASTYQLAAVNPSIDAGCSNLLPGESLCLGTVDQDCKETYVVQPDDTCDIVAASQGINSTMVRFNNPQIDEECTNLYIGEVLCICDLVKVPLYQDRTSSEPSASSDSVEEDEDDDDLPECEDEDED</sequence>
<dbReference type="AlphaFoldDB" id="A0A0H2S0A6"/>
<dbReference type="SMART" id="SM00257">
    <property type="entry name" value="LysM"/>
    <property type="match status" value="2"/>
</dbReference>
<keyword evidence="2" id="KW-0843">Virulence</keyword>
<feature type="domain" description="LysM" evidence="4">
    <location>
        <begin position="63"/>
        <end position="109"/>
    </location>
</feature>
<protein>
    <recommendedName>
        <fullName evidence="4">LysM domain-containing protein</fullName>
    </recommendedName>
</protein>
<dbReference type="InterPro" id="IPR052210">
    <property type="entry name" value="LysM1-like"/>
</dbReference>
<evidence type="ECO:0000313" key="5">
    <source>
        <dbReference type="EMBL" id="KLO15198.1"/>
    </source>
</evidence>
<evidence type="ECO:0000256" key="2">
    <source>
        <dbReference type="ARBA" id="ARBA00023026"/>
    </source>
</evidence>
<organism evidence="5 6">
    <name type="scientific">Schizopora paradoxa</name>
    <dbReference type="NCBI Taxonomy" id="27342"/>
    <lineage>
        <taxon>Eukaryota</taxon>
        <taxon>Fungi</taxon>
        <taxon>Dikarya</taxon>
        <taxon>Basidiomycota</taxon>
        <taxon>Agaricomycotina</taxon>
        <taxon>Agaricomycetes</taxon>
        <taxon>Hymenochaetales</taxon>
        <taxon>Schizoporaceae</taxon>
        <taxon>Schizopora</taxon>
    </lineage>
</organism>
<dbReference type="CDD" id="cd00118">
    <property type="entry name" value="LysM"/>
    <property type="match status" value="2"/>
</dbReference>
<gene>
    <name evidence="5" type="ORF">SCHPADRAFT_825133</name>
</gene>
<accession>A0A0H2S0A6</accession>
<dbReference type="PANTHER" id="PTHR34997">
    <property type="entry name" value="AM15"/>
    <property type="match status" value="1"/>
</dbReference>
<feature type="compositionally biased region" description="Acidic residues" evidence="3">
    <location>
        <begin position="132"/>
        <end position="151"/>
    </location>
</feature>
<dbReference type="EMBL" id="KQ085933">
    <property type="protein sequence ID" value="KLO15198.1"/>
    <property type="molecule type" value="Genomic_DNA"/>
</dbReference>
<feature type="non-terminal residue" evidence="5">
    <location>
        <position position="1"/>
    </location>
</feature>
<evidence type="ECO:0000259" key="4">
    <source>
        <dbReference type="PROSITE" id="PS51782"/>
    </source>
</evidence>
<feature type="domain" description="LysM" evidence="4">
    <location>
        <begin position="8"/>
        <end position="54"/>
    </location>
</feature>
<dbReference type="PROSITE" id="PS51782">
    <property type="entry name" value="LYSM"/>
    <property type="match status" value="2"/>
</dbReference>
<keyword evidence="1" id="KW-0147">Chitin-binding</keyword>
<evidence type="ECO:0000256" key="1">
    <source>
        <dbReference type="ARBA" id="ARBA00022669"/>
    </source>
</evidence>
<dbReference type="STRING" id="27342.A0A0H2S0A6"/>
<name>A0A0H2S0A6_9AGAM</name>
<dbReference type="Pfam" id="PF01476">
    <property type="entry name" value="LysM"/>
    <property type="match status" value="2"/>
</dbReference>
<dbReference type="SUPFAM" id="SSF54106">
    <property type="entry name" value="LysM domain"/>
    <property type="match status" value="2"/>
</dbReference>
<dbReference type="Gene3D" id="3.10.350.10">
    <property type="entry name" value="LysM domain"/>
    <property type="match status" value="2"/>
</dbReference>
<proteinExistence type="predicted"/>
<dbReference type="PANTHER" id="PTHR34997:SF1">
    <property type="entry name" value="PEPTIDOGLYCAN-BINDING LYSIN DOMAIN"/>
    <property type="match status" value="1"/>
</dbReference>
<dbReference type="GO" id="GO:0008061">
    <property type="term" value="F:chitin binding"/>
    <property type="evidence" value="ECO:0007669"/>
    <property type="project" value="UniProtKB-KW"/>
</dbReference>